<organism evidence="2 3">
    <name type="scientific">Marinobacter oulmenensis</name>
    <dbReference type="NCBI Taxonomy" id="643747"/>
    <lineage>
        <taxon>Bacteria</taxon>
        <taxon>Pseudomonadati</taxon>
        <taxon>Pseudomonadota</taxon>
        <taxon>Gammaproteobacteria</taxon>
        <taxon>Pseudomonadales</taxon>
        <taxon>Marinobacteraceae</taxon>
        <taxon>Marinobacter</taxon>
    </lineage>
</organism>
<keyword evidence="3" id="KW-1185">Reference proteome</keyword>
<feature type="region of interest" description="Disordered" evidence="1">
    <location>
        <begin position="59"/>
        <end position="78"/>
    </location>
</feature>
<evidence type="ECO:0000313" key="2">
    <source>
        <dbReference type="EMBL" id="MBB5321179.1"/>
    </source>
</evidence>
<evidence type="ECO:0000256" key="1">
    <source>
        <dbReference type="SAM" id="MobiDB-lite"/>
    </source>
</evidence>
<evidence type="ECO:0000313" key="3">
    <source>
        <dbReference type="Proteomes" id="UP000591735"/>
    </source>
</evidence>
<sequence length="78" mass="8418">MAISILDDLAECLGSQAKVARVCNVKPPSLHGWVRVPARHVLKLEAAVRAEGGTIDRYSMRPDIYGQSPESTEQASVA</sequence>
<dbReference type="Proteomes" id="UP000591735">
    <property type="component" value="Unassembled WGS sequence"/>
</dbReference>
<dbReference type="Pfam" id="PF15943">
    <property type="entry name" value="YdaS_toxin"/>
    <property type="match status" value="1"/>
</dbReference>
<dbReference type="AlphaFoldDB" id="A0A840U7S5"/>
<reference evidence="2 3" key="1">
    <citation type="submission" date="2020-08" db="EMBL/GenBank/DDBJ databases">
        <title>Genomic Encyclopedia of Type Strains, Phase IV (KMG-IV): sequencing the most valuable type-strain genomes for metagenomic binning, comparative biology and taxonomic classification.</title>
        <authorList>
            <person name="Goeker M."/>
        </authorList>
    </citation>
    <scope>NUCLEOTIDE SEQUENCE [LARGE SCALE GENOMIC DNA]</scope>
    <source>
        <strain evidence="2 3">DSM 22359</strain>
    </source>
</reference>
<proteinExistence type="predicted"/>
<keyword evidence="2" id="KW-0238">DNA-binding</keyword>
<dbReference type="InterPro" id="IPR031856">
    <property type="entry name" value="YdaS_toxin-like"/>
</dbReference>
<protein>
    <submittedName>
        <fullName evidence="2">DNA-binding transcriptional regulator YdaS (Cro superfamily)</fullName>
    </submittedName>
</protein>
<dbReference type="Gene3D" id="1.10.260.40">
    <property type="entry name" value="lambda repressor-like DNA-binding domains"/>
    <property type="match status" value="1"/>
</dbReference>
<dbReference type="GO" id="GO:0003677">
    <property type="term" value="F:DNA binding"/>
    <property type="evidence" value="ECO:0007669"/>
    <property type="project" value="UniProtKB-KW"/>
</dbReference>
<dbReference type="RefSeq" id="WP_183702098.1">
    <property type="nucleotide sequence ID" value="NZ_JACHFE010000004.1"/>
</dbReference>
<dbReference type="SUPFAM" id="SSF47413">
    <property type="entry name" value="lambda repressor-like DNA-binding domains"/>
    <property type="match status" value="1"/>
</dbReference>
<feature type="compositionally biased region" description="Polar residues" evidence="1">
    <location>
        <begin position="68"/>
        <end position="78"/>
    </location>
</feature>
<accession>A0A840U7S5</accession>
<gene>
    <name evidence="2" type="ORF">HNR38_001668</name>
</gene>
<comment type="caution">
    <text evidence="2">The sequence shown here is derived from an EMBL/GenBank/DDBJ whole genome shotgun (WGS) entry which is preliminary data.</text>
</comment>
<dbReference type="EMBL" id="JACHFE010000004">
    <property type="protein sequence ID" value="MBB5321179.1"/>
    <property type="molecule type" value="Genomic_DNA"/>
</dbReference>
<name>A0A840U7S5_9GAMM</name>
<dbReference type="InterPro" id="IPR010982">
    <property type="entry name" value="Lambda_DNA-bd_dom_sf"/>
</dbReference>